<evidence type="ECO:0000313" key="2">
    <source>
        <dbReference type="EMBL" id="RED47319.1"/>
    </source>
</evidence>
<sequence>MKKLIFIFCAFGLMLNSCSSDDSSDDDGGDPDTVLLQTLIETYEGEDYITNFTYSGNKLIGTSDNDGYSEEYIYTGELLTTIKEYEDGVLDFQTELGYDSSNRLITETFTFGSSSVDVNTFTYNADGTITLSEDGVNTYILTYASNGNRIEEEDVDGGQDYTFTYDTKNNPLKNIHQREVFELIGNYAYENNVLDEVNTGNTAFADESSFTYTYNSANYPTSGVETITLDTGGEEDYILQYIYE</sequence>
<protein>
    <submittedName>
        <fullName evidence="2">YD repeat-containing protein</fullName>
    </submittedName>
</protein>
<keyword evidence="3" id="KW-1185">Reference proteome</keyword>
<dbReference type="AlphaFoldDB" id="A0A3D9HCV6"/>
<feature type="signal peptide" evidence="1">
    <location>
        <begin position="1"/>
        <end position="19"/>
    </location>
</feature>
<dbReference type="OrthoDB" id="1444189at2"/>
<organism evidence="2 3">
    <name type="scientific">Winogradskyella eximia</name>
    <dbReference type="NCBI Taxonomy" id="262006"/>
    <lineage>
        <taxon>Bacteria</taxon>
        <taxon>Pseudomonadati</taxon>
        <taxon>Bacteroidota</taxon>
        <taxon>Flavobacteriia</taxon>
        <taxon>Flavobacteriales</taxon>
        <taxon>Flavobacteriaceae</taxon>
        <taxon>Winogradskyella</taxon>
    </lineage>
</organism>
<keyword evidence="1" id="KW-0732">Signal</keyword>
<name>A0A3D9HCV6_9FLAO</name>
<proteinExistence type="predicted"/>
<evidence type="ECO:0000313" key="3">
    <source>
        <dbReference type="Proteomes" id="UP000256980"/>
    </source>
</evidence>
<reference evidence="2 3" key="1">
    <citation type="submission" date="2018-07" db="EMBL/GenBank/DDBJ databases">
        <title>Genomic Encyclopedia of Type Strains, Phase III (KMG-III): the genomes of soil and plant-associated and newly described type strains.</title>
        <authorList>
            <person name="Whitman W."/>
        </authorList>
    </citation>
    <scope>NUCLEOTIDE SEQUENCE [LARGE SCALE GENOMIC DNA]</scope>
    <source>
        <strain evidence="2 3">CECT 7946</strain>
    </source>
</reference>
<accession>A0A3D9HCV6</accession>
<evidence type="ECO:0000256" key="1">
    <source>
        <dbReference type="SAM" id="SignalP"/>
    </source>
</evidence>
<gene>
    <name evidence="2" type="ORF">DFQ10_1011108</name>
</gene>
<dbReference type="EMBL" id="QRDV01000001">
    <property type="protein sequence ID" value="RED47319.1"/>
    <property type="molecule type" value="Genomic_DNA"/>
</dbReference>
<comment type="caution">
    <text evidence="2">The sequence shown here is derived from an EMBL/GenBank/DDBJ whole genome shotgun (WGS) entry which is preliminary data.</text>
</comment>
<feature type="chain" id="PRO_5017744464" evidence="1">
    <location>
        <begin position="20"/>
        <end position="244"/>
    </location>
</feature>
<dbReference type="Proteomes" id="UP000256980">
    <property type="component" value="Unassembled WGS sequence"/>
</dbReference>
<dbReference type="RefSeq" id="WP_147299176.1">
    <property type="nucleotide sequence ID" value="NZ_QRDV01000001.1"/>
</dbReference>